<feature type="compositionally biased region" description="Polar residues" evidence="3">
    <location>
        <begin position="448"/>
        <end position="462"/>
    </location>
</feature>
<comment type="caution">
    <text evidence="7">The sequence shown here is derived from an EMBL/GenBank/DDBJ whole genome shotgun (WGS) entry which is preliminary data.</text>
</comment>
<dbReference type="InterPro" id="IPR000387">
    <property type="entry name" value="Tyr_Pase_dom"/>
</dbReference>
<evidence type="ECO:0000256" key="1">
    <source>
        <dbReference type="ARBA" id="ARBA00009649"/>
    </source>
</evidence>
<feature type="compositionally biased region" description="Polar residues" evidence="3">
    <location>
        <begin position="117"/>
        <end position="128"/>
    </location>
</feature>
<feature type="compositionally biased region" description="Low complexity" evidence="3">
    <location>
        <begin position="613"/>
        <end position="634"/>
    </location>
</feature>
<dbReference type="Gene3D" id="3.90.190.10">
    <property type="entry name" value="Protein tyrosine phosphatase superfamily"/>
    <property type="match status" value="2"/>
</dbReference>
<evidence type="ECO:0000313" key="7">
    <source>
        <dbReference type="EMBL" id="KAK0543213.1"/>
    </source>
</evidence>
<dbReference type="PROSITE" id="PS50055">
    <property type="entry name" value="TYR_PHOSPHATASE_PTP"/>
    <property type="match status" value="1"/>
</dbReference>
<dbReference type="PANTHER" id="PTHR19134">
    <property type="entry name" value="RECEPTOR-TYPE TYROSINE-PROTEIN PHOSPHATASE"/>
    <property type="match status" value="1"/>
</dbReference>
<dbReference type="PROSITE" id="PS00383">
    <property type="entry name" value="TYR_PHOSPHATASE_1"/>
    <property type="match status" value="1"/>
</dbReference>
<comment type="similarity">
    <text evidence="1">Belongs to the protein-tyrosine phosphatase family. Non-receptor class subfamily.</text>
</comment>
<evidence type="ECO:0000259" key="5">
    <source>
        <dbReference type="PROSITE" id="PS50056"/>
    </source>
</evidence>
<dbReference type="InterPro" id="IPR001763">
    <property type="entry name" value="Rhodanese-like_dom"/>
</dbReference>
<dbReference type="SMART" id="SM00404">
    <property type="entry name" value="PTPc_motif"/>
    <property type="match status" value="1"/>
</dbReference>
<dbReference type="PROSITE" id="PS50056">
    <property type="entry name" value="TYR_PHOSPHATASE_2"/>
    <property type="match status" value="1"/>
</dbReference>
<dbReference type="GO" id="GO:0004725">
    <property type="term" value="F:protein tyrosine phosphatase activity"/>
    <property type="evidence" value="ECO:0007669"/>
    <property type="project" value="UniProtKB-EC"/>
</dbReference>
<dbReference type="PANTHER" id="PTHR19134:SF561">
    <property type="entry name" value="PROTEIN TYROSINE PHOSPHATASE 36E, ISOFORM A"/>
    <property type="match status" value="1"/>
</dbReference>
<feature type="compositionally biased region" description="Low complexity" evidence="3">
    <location>
        <begin position="38"/>
        <end position="63"/>
    </location>
</feature>
<evidence type="ECO:0000256" key="2">
    <source>
        <dbReference type="ARBA" id="ARBA00013064"/>
    </source>
</evidence>
<proteinExistence type="inferred from homology"/>
<dbReference type="Proteomes" id="UP001176517">
    <property type="component" value="Unassembled WGS sequence"/>
</dbReference>
<feature type="compositionally biased region" description="Low complexity" evidence="3">
    <location>
        <begin position="182"/>
        <end position="197"/>
    </location>
</feature>
<feature type="domain" description="Rhodanese" evidence="6">
    <location>
        <begin position="330"/>
        <end position="390"/>
    </location>
</feature>
<feature type="compositionally biased region" description="Low complexity" evidence="3">
    <location>
        <begin position="1232"/>
        <end position="1246"/>
    </location>
</feature>
<evidence type="ECO:0000256" key="3">
    <source>
        <dbReference type="SAM" id="MobiDB-lite"/>
    </source>
</evidence>
<feature type="compositionally biased region" description="Polar residues" evidence="3">
    <location>
        <begin position="798"/>
        <end position="807"/>
    </location>
</feature>
<sequence>MAITLNPDSSIIGRTRTQPDTDSLFRRPSLKKKKLDNSDSGSASRSGIGSSSSNSPPLDIMSSLLSPQGATTTISSPVDAVQHSGNRRLKGKGSGLTLAGSFPPPTPLSHPAAADPTKSSAASMNPTSEAPDYFAQHIVMSPPATNTFGGSALEAAFAPAQPQQHQPLSPPQPHRESSSQHTSDPFSTSFGSFGTSSGRSSLSIPSGALSGAAFPAGSASRISLPPTTGKFSFGSANPGGSSAGSGLYGGVAMSARSSRQSTTSSIGSIAGCSINSGASSGANSTSTSGMADELIRFRPIEPDSLASLLAESEKAAESESKPDANAGQQSHDNVLIIDIRSSASYSSARIKSSINVCAPSTLLKRPGITLDHVEEEMLGSERDRRRFKRWREGPRRIRQKNHDSSATASPSLSRSNSKSKKTASPQHRPGSPKGKPSPGTPQRPLHPHNSSFGSQKGSSAASSPHAEVNATDMAEASASKIVPASANGVTQIVVLDTDTARVADGGKPTTGGGASCLVGMLRKFEAAGFAGELRWLVGGFNKFAGCPGAMKADLIDRAPLSDRDAQDDEEIESGKGGSAENGGRTISAAASNQAQDRHKLKLERNDSSYRRSSAPVQADADAANANASKPADAQAKSFKRRLFVQPRSLPLSAFSISTTTSNPGASNLGDKGGISGPRTRDATSACANPFFDNIRQNRELAHGVTERVPMPLPDLSSEQAAALPPFLQRLTDKTESARAEELAQGFFAIEKAEQRRLMSTMQQHSAESGKDPRDAIPSLNMGGDGVTNSPSPGGPTRKPTQLSSSLAGINGANPTVRAASSDETLSGLQRQPLSPFPFSIAAALERGADNRYDNIWTYEHSRVRLNHPKRLADPNSNYINASFVQPAREFGCARTYIATQAPLPSTFESFWMMCWEQNVRVIVMVTREHEAGRIQAHRYWESTCYGRDIRLRQIREQCYDSSGNEVHDTEEANRLASNANDEGGGGLFPSIPLTSSEGGKRKPVLIRRTMALSNASEPSEGEHIITQLQYVAWPDYTVPESPQSLLRLLDVADDAQFEAEQQLEKATPTDSQSYFSHSFNGAAAVSMSQESKPVGPMLVHCSAGVGRTGTFIAVDCALDAIRRQRGRSKGTEPAGVWQNGIAAAHEAQTAAAAAHKAQQSSSPSARHGRSDNLAFSTPPRQPALQQLPPEDVPMQGIRQTEDAPPFFDPTSMRNAARRGSIQPSESDFENDSSATSPAPSSPEPSTGYHAPSPLPTPLRHLDSMRLSGIGPASGAEGSSVPIFLPNTTWESSEQHETPMSIDAASSQPALTGAHAGLTLAQTQPLGDVDIIRRVVEVMREQRMSSVQTTRQYVFVYTAVLEGVLRELKAEERQ</sequence>
<dbReference type="EC" id="3.1.3.48" evidence="2"/>
<evidence type="ECO:0000259" key="4">
    <source>
        <dbReference type="PROSITE" id="PS50055"/>
    </source>
</evidence>
<feature type="region of interest" description="Disordered" evidence="3">
    <location>
        <begin position="1147"/>
        <end position="1284"/>
    </location>
</feature>
<evidence type="ECO:0000259" key="6">
    <source>
        <dbReference type="PROSITE" id="PS50206"/>
    </source>
</evidence>
<dbReference type="PRINTS" id="PR00700">
    <property type="entry name" value="PRTYPHPHTASE"/>
</dbReference>
<dbReference type="PROSITE" id="PS50206">
    <property type="entry name" value="RHODANESE_3"/>
    <property type="match status" value="1"/>
</dbReference>
<protein>
    <recommendedName>
        <fullName evidence="2">protein-tyrosine-phosphatase</fullName>
        <ecNumber evidence="2">3.1.3.48</ecNumber>
    </recommendedName>
</protein>
<feature type="compositionally biased region" description="Low complexity" evidence="3">
    <location>
        <begin position="1147"/>
        <end position="1165"/>
    </location>
</feature>
<feature type="region of interest" description="Disordered" evidence="3">
    <location>
        <begin position="654"/>
        <end position="680"/>
    </location>
</feature>
<feature type="compositionally biased region" description="Low complexity" evidence="3">
    <location>
        <begin position="404"/>
        <end position="416"/>
    </location>
</feature>
<evidence type="ECO:0000313" key="8">
    <source>
        <dbReference type="Proteomes" id="UP001176517"/>
    </source>
</evidence>
<dbReference type="InterPro" id="IPR029021">
    <property type="entry name" value="Prot-tyrosine_phosphatase-like"/>
</dbReference>
<feature type="compositionally biased region" description="Low complexity" evidence="3">
    <location>
        <begin position="158"/>
        <end position="167"/>
    </location>
</feature>
<feature type="region of interest" description="Disordered" evidence="3">
    <location>
        <begin position="309"/>
        <end position="332"/>
    </location>
</feature>
<feature type="region of interest" description="Disordered" evidence="3">
    <location>
        <begin position="387"/>
        <end position="469"/>
    </location>
</feature>
<feature type="compositionally biased region" description="Basic and acidic residues" evidence="3">
    <location>
        <begin position="387"/>
        <end position="403"/>
    </location>
</feature>
<keyword evidence="8" id="KW-1185">Reference proteome</keyword>
<reference evidence="7" key="1">
    <citation type="journal article" date="2023" name="PhytoFront">
        <title>Draft Genome Resources of Seven Strains of Tilletia horrida, Causal Agent of Kernel Smut of Rice.</title>
        <authorList>
            <person name="Khanal S."/>
            <person name="Antony Babu S."/>
            <person name="Zhou X.G."/>
        </authorList>
    </citation>
    <scope>NUCLEOTIDE SEQUENCE</scope>
    <source>
        <strain evidence="7">TX6</strain>
    </source>
</reference>
<feature type="compositionally biased region" description="Basic and acidic residues" evidence="3">
    <location>
        <begin position="311"/>
        <end position="322"/>
    </location>
</feature>
<dbReference type="EMBL" id="JAPDMZ010000388">
    <property type="protein sequence ID" value="KAK0543213.1"/>
    <property type="molecule type" value="Genomic_DNA"/>
</dbReference>
<feature type="region of interest" description="Disordered" evidence="3">
    <location>
        <begin position="1"/>
        <end position="128"/>
    </location>
</feature>
<dbReference type="InterPro" id="IPR000242">
    <property type="entry name" value="PTP_cat"/>
</dbReference>
<feature type="region of interest" description="Disordered" evidence="3">
    <location>
        <begin position="976"/>
        <end position="999"/>
    </location>
</feature>
<dbReference type="SMART" id="SM00194">
    <property type="entry name" value="PTPc"/>
    <property type="match status" value="1"/>
</dbReference>
<feature type="domain" description="Tyrosine-protein phosphatase" evidence="4">
    <location>
        <begin position="850"/>
        <end position="1124"/>
    </location>
</feature>
<feature type="region of interest" description="Disordered" evidence="3">
    <location>
        <begin position="158"/>
        <end position="197"/>
    </location>
</feature>
<dbReference type="Pfam" id="PF00102">
    <property type="entry name" value="Y_phosphatase"/>
    <property type="match status" value="3"/>
</dbReference>
<dbReference type="SUPFAM" id="SSF52821">
    <property type="entry name" value="Rhodanese/Cell cycle control phosphatase"/>
    <property type="match status" value="1"/>
</dbReference>
<dbReference type="InterPro" id="IPR016130">
    <property type="entry name" value="Tyr_Pase_AS"/>
</dbReference>
<feature type="region of interest" description="Disordered" evidence="3">
    <location>
        <begin position="560"/>
        <end position="634"/>
    </location>
</feature>
<dbReference type="Gene3D" id="3.40.250.10">
    <property type="entry name" value="Rhodanese-like domain"/>
    <property type="match status" value="1"/>
</dbReference>
<organism evidence="7 8">
    <name type="scientific">Tilletia horrida</name>
    <dbReference type="NCBI Taxonomy" id="155126"/>
    <lineage>
        <taxon>Eukaryota</taxon>
        <taxon>Fungi</taxon>
        <taxon>Dikarya</taxon>
        <taxon>Basidiomycota</taxon>
        <taxon>Ustilaginomycotina</taxon>
        <taxon>Exobasidiomycetes</taxon>
        <taxon>Tilletiales</taxon>
        <taxon>Tilletiaceae</taxon>
        <taxon>Tilletia</taxon>
    </lineage>
</organism>
<gene>
    <name evidence="7" type="ORF">OC846_006499</name>
</gene>
<dbReference type="SMART" id="SM00450">
    <property type="entry name" value="RHOD"/>
    <property type="match status" value="1"/>
</dbReference>
<feature type="domain" description="Tyrosine specific protein phosphatases" evidence="5">
    <location>
        <begin position="1077"/>
        <end position="1115"/>
    </location>
</feature>
<feature type="compositionally biased region" description="Polar residues" evidence="3">
    <location>
        <begin position="654"/>
        <end position="665"/>
    </location>
</feature>
<dbReference type="InterPro" id="IPR036873">
    <property type="entry name" value="Rhodanese-like_dom_sf"/>
</dbReference>
<dbReference type="InterPro" id="IPR050348">
    <property type="entry name" value="Protein-Tyr_Phosphatase"/>
</dbReference>
<name>A0AAN6GJW0_9BASI</name>
<feature type="compositionally biased region" description="Polar residues" evidence="3">
    <location>
        <begin position="757"/>
        <end position="766"/>
    </location>
</feature>
<feature type="compositionally biased region" description="Polar residues" evidence="3">
    <location>
        <begin position="821"/>
        <end position="830"/>
    </location>
</feature>
<dbReference type="InterPro" id="IPR003595">
    <property type="entry name" value="Tyr_Pase_cat"/>
</dbReference>
<feature type="region of interest" description="Disordered" evidence="3">
    <location>
        <begin position="757"/>
        <end position="830"/>
    </location>
</feature>
<dbReference type="SUPFAM" id="SSF52799">
    <property type="entry name" value="(Phosphotyrosine protein) phosphatases II"/>
    <property type="match status" value="1"/>
</dbReference>
<accession>A0AAN6GJW0</accession>
<feature type="compositionally biased region" description="Polar residues" evidence="3">
    <location>
        <begin position="64"/>
        <end position="76"/>
    </location>
</feature>